<dbReference type="EMBL" id="CP049740">
    <property type="protein sequence ID" value="QII83198.1"/>
    <property type="molecule type" value="Genomic_DNA"/>
</dbReference>
<dbReference type="AlphaFoldDB" id="A0A6G7KD41"/>
<protein>
    <submittedName>
        <fullName evidence="3">IDEAL domain-containing protein</fullName>
    </submittedName>
</protein>
<dbReference type="InterPro" id="IPR027393">
    <property type="entry name" value="Virus_scaffolding_prot_C"/>
</dbReference>
<dbReference type="InterPro" id="IPR011188">
    <property type="entry name" value="UPF0302"/>
</dbReference>
<dbReference type="InterPro" id="IPR014957">
    <property type="entry name" value="IDEAL_dom"/>
</dbReference>
<feature type="domain" description="UPF0302" evidence="2">
    <location>
        <begin position="8"/>
        <end position="105"/>
    </location>
</feature>
<keyword evidence="4" id="KW-1185">Reference proteome</keyword>
<evidence type="ECO:0000313" key="3">
    <source>
        <dbReference type="EMBL" id="QII83198.1"/>
    </source>
</evidence>
<evidence type="ECO:0000259" key="1">
    <source>
        <dbReference type="Pfam" id="PF08858"/>
    </source>
</evidence>
<evidence type="ECO:0000259" key="2">
    <source>
        <dbReference type="Pfam" id="PF08864"/>
    </source>
</evidence>
<dbReference type="InterPro" id="IPR038091">
    <property type="entry name" value="UPF0302_N_sf"/>
</dbReference>
<proteinExistence type="predicted"/>
<sequence>MKRPTLEEKKSFITWFIQNYQLKRRESLWILNYLLNHELLLKNIHFVEDIALTNRGMGLATVGSSNEPFVYFKEGKRFDDPEQAFHDLRLNWKEDFFLELYFDDAYHILSRYGVLEENPFLEVEDQFSAELITRVEESLTRLSWQERKNQLMILIDQALVDNNQDDFNLYTKELKAMDEKNKI</sequence>
<dbReference type="InterPro" id="IPR014963">
    <property type="entry name" value="UPF0302_N"/>
</dbReference>
<dbReference type="Proteomes" id="UP000501451">
    <property type="component" value="Chromosome"/>
</dbReference>
<name>A0A6G7KD41_9LACT</name>
<dbReference type="Gene3D" id="4.10.810.10">
    <property type="entry name" value="Virus Scaffolding Protein, Chain A"/>
    <property type="match status" value="1"/>
</dbReference>
<gene>
    <name evidence="3" type="ORF">G7057_10470</name>
</gene>
<dbReference type="PIRSF" id="PIRSF007165">
    <property type="entry name" value="UCP007165"/>
    <property type="match status" value="1"/>
</dbReference>
<dbReference type="Pfam" id="PF08858">
    <property type="entry name" value="IDEAL"/>
    <property type="match status" value="1"/>
</dbReference>
<dbReference type="RefSeq" id="WP_166164229.1">
    <property type="nucleotide sequence ID" value="NZ_CP049740.1"/>
</dbReference>
<dbReference type="KEGG" id="jar:G7057_10470"/>
<accession>A0A6G7KD41</accession>
<dbReference type="Pfam" id="PF08864">
    <property type="entry name" value="UPF0302"/>
    <property type="match status" value="1"/>
</dbReference>
<evidence type="ECO:0000313" key="4">
    <source>
        <dbReference type="Proteomes" id="UP000501451"/>
    </source>
</evidence>
<organism evidence="3 4">
    <name type="scientific">Jeotgalibaca arthritidis</name>
    <dbReference type="NCBI Taxonomy" id="1868794"/>
    <lineage>
        <taxon>Bacteria</taxon>
        <taxon>Bacillati</taxon>
        <taxon>Bacillota</taxon>
        <taxon>Bacilli</taxon>
        <taxon>Lactobacillales</taxon>
        <taxon>Carnobacteriaceae</taxon>
        <taxon>Jeotgalibaca</taxon>
    </lineage>
</organism>
<feature type="domain" description="IDEAL" evidence="1">
    <location>
        <begin position="147"/>
        <end position="174"/>
    </location>
</feature>
<reference evidence="3 4" key="1">
    <citation type="journal article" date="2017" name="Int. J. Syst. Evol. Microbiol.">
        <title>Jeotgalibaca porci sp. nov. and Jeotgalibaca arthritidis sp. nov., isolated from pigs, and emended description of the genus Jeotgalibaca.</title>
        <authorList>
            <person name="Zamora L."/>
            <person name="Perez-Sancho M."/>
            <person name="Dominguez L."/>
            <person name="Fernandez-Garayzabal J.F."/>
            <person name="Vela A.I."/>
        </authorList>
    </citation>
    <scope>NUCLEOTIDE SEQUENCE [LARGE SCALE GENOMIC DNA]</scope>
    <source>
        <strain evidence="3 4">CECT 9157</strain>
    </source>
</reference>
<dbReference type="Gene3D" id="3.40.1530.30">
    <property type="entry name" value="Uncharacterised family UPF0302, N-terminal domain"/>
    <property type="match status" value="1"/>
</dbReference>